<evidence type="ECO:0000256" key="1">
    <source>
        <dbReference type="SAM" id="MobiDB-lite"/>
    </source>
</evidence>
<reference evidence="2 3" key="2">
    <citation type="journal article" date="2016" name="Sci. Rep.">
        <title>A novel serine protease, Sep1, from Bacillus firmus DS-1 has nematicidal activity and degrades multiple intestinal-associated nematode proteins.</title>
        <authorList>
            <person name="Geng C."/>
            <person name="Nie X."/>
            <person name="Tang Z."/>
            <person name="Zhang Y."/>
            <person name="Lin J."/>
            <person name="Sun M."/>
            <person name="Peng D."/>
        </authorList>
    </citation>
    <scope>NUCLEOTIDE SEQUENCE [LARGE SCALE GENOMIC DNA]</scope>
    <source>
        <strain evidence="2 3">DS1</strain>
    </source>
</reference>
<reference evidence="3" key="1">
    <citation type="submission" date="2013-03" db="EMBL/GenBank/DDBJ databases">
        <title>Draft genome sequence of Bacillus firmus DS1.</title>
        <authorList>
            <person name="Peng D."/>
            <person name="Zhu L."/>
            <person name="Sun M."/>
        </authorList>
    </citation>
    <scope>NUCLEOTIDE SEQUENCE [LARGE SCALE GENOMIC DNA]</scope>
    <source>
        <strain evidence="3">DS1</strain>
    </source>
</reference>
<gene>
    <name evidence="2" type="ORF">PBF_08663</name>
</gene>
<evidence type="ECO:0000313" key="3">
    <source>
        <dbReference type="Proteomes" id="UP000019270"/>
    </source>
</evidence>
<dbReference type="EMBL" id="APVL01000005">
    <property type="protein sequence ID" value="EWG11611.1"/>
    <property type="molecule type" value="Genomic_DNA"/>
</dbReference>
<evidence type="ECO:0000313" key="2">
    <source>
        <dbReference type="EMBL" id="EWG11611.1"/>
    </source>
</evidence>
<proteinExistence type="predicted"/>
<name>W7L8T4_CYTFI</name>
<accession>W7L8T4</accession>
<dbReference type="Proteomes" id="UP000019270">
    <property type="component" value="Unassembled WGS sequence"/>
</dbReference>
<dbReference type="RefSeq" id="WP_051488843.1">
    <property type="nucleotide sequence ID" value="NZ_APVL01000005.1"/>
</dbReference>
<dbReference type="PATRIC" id="fig|1307436.3.peg.1838"/>
<protein>
    <submittedName>
        <fullName evidence="2">Uncharacterized protein</fullName>
    </submittedName>
</protein>
<organism evidence="2 3">
    <name type="scientific">Cytobacillus firmus DS1</name>
    <dbReference type="NCBI Taxonomy" id="1307436"/>
    <lineage>
        <taxon>Bacteria</taxon>
        <taxon>Bacillati</taxon>
        <taxon>Bacillota</taxon>
        <taxon>Bacilli</taxon>
        <taxon>Bacillales</taxon>
        <taxon>Bacillaceae</taxon>
        <taxon>Cytobacillus</taxon>
    </lineage>
</organism>
<feature type="region of interest" description="Disordered" evidence="1">
    <location>
        <begin position="298"/>
        <end position="320"/>
    </location>
</feature>
<dbReference type="OrthoDB" id="2972582at2"/>
<sequence>MSLKSTYLEQDLVNILASMTFNLPGYPRHFFETGYKIEFIEKEFDVTQDKKVRELKFDIVLNNYEKNHSLACECKSGGTEPDQLERYNKLSSEELVRVGGVSSGDPALHTHDITLVFNHVNKDQIDEETKGYNFSGLSVLKDTENPTTIELVKGNFQDDDLAAYFTEPIRYPNFVHEIFKVGGQSPLFKYVKLIAAELVSFSVNGKECFEVSDLAPGVYSSVPGLYNPARIGKQMRRDIENKIERALIEGSNYELNEYFSWDKSLKAGKLLKIKPGCKPINFKQFREQAEQMAERMRKGETPPAIFRPRKTSAHPDQTALDLFPKSV</sequence>
<dbReference type="AlphaFoldDB" id="W7L8T4"/>
<comment type="caution">
    <text evidence="2">The sequence shown here is derived from an EMBL/GenBank/DDBJ whole genome shotgun (WGS) entry which is preliminary data.</text>
</comment>